<dbReference type="AlphaFoldDB" id="A0A4Q1BUG4"/>
<organism evidence="1 2">
    <name type="scientific">Tremella mesenterica</name>
    <name type="common">Jelly fungus</name>
    <dbReference type="NCBI Taxonomy" id="5217"/>
    <lineage>
        <taxon>Eukaryota</taxon>
        <taxon>Fungi</taxon>
        <taxon>Dikarya</taxon>
        <taxon>Basidiomycota</taxon>
        <taxon>Agaricomycotina</taxon>
        <taxon>Tremellomycetes</taxon>
        <taxon>Tremellales</taxon>
        <taxon>Tremellaceae</taxon>
        <taxon>Tremella</taxon>
    </lineage>
</organism>
<keyword evidence="2" id="KW-1185">Reference proteome</keyword>
<comment type="caution">
    <text evidence="1">The sequence shown here is derived from an EMBL/GenBank/DDBJ whole genome shotgun (WGS) entry which is preliminary data.</text>
</comment>
<gene>
    <name evidence="1" type="ORF">M231_00986</name>
</gene>
<proteinExistence type="predicted"/>
<dbReference type="VEuPathDB" id="FungiDB:TREMEDRAFT_61611"/>
<reference evidence="1 2" key="1">
    <citation type="submission" date="2016-06" db="EMBL/GenBank/DDBJ databases">
        <title>Evolution of pathogenesis and genome organization in the Tremellales.</title>
        <authorList>
            <person name="Cuomo C."/>
            <person name="Litvintseva A."/>
            <person name="Heitman J."/>
            <person name="Chen Y."/>
            <person name="Sun S."/>
            <person name="Springer D."/>
            <person name="Dromer F."/>
            <person name="Young S."/>
            <person name="Zeng Q."/>
            <person name="Chapman S."/>
            <person name="Gujja S."/>
            <person name="Saif S."/>
            <person name="Birren B."/>
        </authorList>
    </citation>
    <scope>NUCLEOTIDE SEQUENCE [LARGE SCALE GENOMIC DNA]</scope>
    <source>
        <strain evidence="1 2">ATCC 28783</strain>
    </source>
</reference>
<dbReference type="Proteomes" id="UP000289152">
    <property type="component" value="Unassembled WGS sequence"/>
</dbReference>
<dbReference type="InParanoid" id="A0A4Q1BUG4"/>
<accession>A0A4Q1BUG4</accession>
<evidence type="ECO:0000313" key="2">
    <source>
        <dbReference type="Proteomes" id="UP000289152"/>
    </source>
</evidence>
<dbReference type="EMBL" id="SDIL01000006">
    <property type="protein sequence ID" value="RXK41751.1"/>
    <property type="molecule type" value="Genomic_DNA"/>
</dbReference>
<sequence length="299" mass="32696">MASTNPSSPSQVAPPASVLVLITYRGKISDDDLRTVTVLASDGWSLLHVPYDMCPPWVQDQFANPTHFKVVLPLVSPDTAHWISGRRVLAKADKEDELRIRELNISFSCEDSPEHKSVVFSSADAGAMVLSRTIDGQLSMKTLESYLQDVVDALGTKSLTKSLSISKAIRGFYGTMTRSDLDQAIEGMHGHIADHKADYELTMQKTIPPSSSASETDKRVIITFRIGAASHNVFCPMATDLVQYLGKYLTEPNISIWRTPDMLSSGDTLETLKGRLGRCALAAFPERSPVDAGEPIDVD</sequence>
<protein>
    <submittedName>
        <fullName evidence="1">Uncharacterized protein</fullName>
    </submittedName>
</protein>
<evidence type="ECO:0000313" key="1">
    <source>
        <dbReference type="EMBL" id="RXK41751.1"/>
    </source>
</evidence>
<name>A0A4Q1BUG4_TREME</name>